<dbReference type="AlphaFoldDB" id="A0AAJ0BGF6"/>
<dbReference type="PANTHER" id="PTHR11183">
    <property type="entry name" value="GLYCOGENIN SUBFAMILY MEMBER"/>
    <property type="match status" value="1"/>
</dbReference>
<accession>A0AAJ0BGF6</accession>
<dbReference type="InterPro" id="IPR029044">
    <property type="entry name" value="Nucleotide-diphossugar_trans"/>
</dbReference>
<dbReference type="Proteomes" id="UP001239445">
    <property type="component" value="Unassembled WGS sequence"/>
</dbReference>
<evidence type="ECO:0000313" key="2">
    <source>
        <dbReference type="EMBL" id="KAK1756352.1"/>
    </source>
</evidence>
<dbReference type="InterPro" id="IPR050587">
    <property type="entry name" value="GNT1/Glycosyltrans_8"/>
</dbReference>
<feature type="region of interest" description="Disordered" evidence="1">
    <location>
        <begin position="173"/>
        <end position="196"/>
    </location>
</feature>
<name>A0AAJ0BGF6_9PEZI</name>
<dbReference type="Gene3D" id="3.90.550.10">
    <property type="entry name" value="Spore Coat Polysaccharide Biosynthesis Protein SpsA, Chain A"/>
    <property type="match status" value="1"/>
</dbReference>
<proteinExistence type="predicted"/>
<evidence type="ECO:0000313" key="3">
    <source>
        <dbReference type="Proteomes" id="UP001239445"/>
    </source>
</evidence>
<dbReference type="SUPFAM" id="SSF53448">
    <property type="entry name" value="Nucleotide-diphospho-sugar transferases"/>
    <property type="match status" value="1"/>
</dbReference>
<protein>
    <submittedName>
        <fullName evidence="2">Glycosyltransferase family 8 protein</fullName>
    </submittedName>
</protein>
<dbReference type="Pfam" id="PF01501">
    <property type="entry name" value="Glyco_transf_8"/>
    <property type="match status" value="1"/>
</dbReference>
<feature type="compositionally biased region" description="Basic and acidic residues" evidence="1">
    <location>
        <begin position="176"/>
        <end position="185"/>
    </location>
</feature>
<dbReference type="GO" id="GO:0016757">
    <property type="term" value="F:glycosyltransferase activity"/>
    <property type="evidence" value="ECO:0007669"/>
    <property type="project" value="InterPro"/>
</dbReference>
<keyword evidence="3" id="KW-1185">Reference proteome</keyword>
<reference evidence="2" key="1">
    <citation type="submission" date="2023-06" db="EMBL/GenBank/DDBJ databases">
        <title>Genome-scale phylogeny and comparative genomics of the fungal order Sordariales.</title>
        <authorList>
            <consortium name="Lawrence Berkeley National Laboratory"/>
            <person name="Hensen N."/>
            <person name="Bonometti L."/>
            <person name="Westerberg I."/>
            <person name="Brannstrom I.O."/>
            <person name="Guillou S."/>
            <person name="Cros-Aarteil S."/>
            <person name="Calhoun S."/>
            <person name="Haridas S."/>
            <person name="Kuo A."/>
            <person name="Mondo S."/>
            <person name="Pangilinan J."/>
            <person name="Riley R."/>
            <person name="Labutti K."/>
            <person name="Andreopoulos B."/>
            <person name="Lipzen A."/>
            <person name="Chen C."/>
            <person name="Yanf M."/>
            <person name="Daum C."/>
            <person name="Ng V."/>
            <person name="Clum A."/>
            <person name="Steindorff A."/>
            <person name="Ohm R."/>
            <person name="Martin F."/>
            <person name="Silar P."/>
            <person name="Natvig D."/>
            <person name="Lalanne C."/>
            <person name="Gautier V."/>
            <person name="Ament-Velasquez S.L."/>
            <person name="Kruys A."/>
            <person name="Hutchinson M.I."/>
            <person name="Powell A.J."/>
            <person name="Barry K."/>
            <person name="Miller A.N."/>
            <person name="Grigoriev I.V."/>
            <person name="Debuchy R."/>
            <person name="Gladieux P."/>
            <person name="Thoren M.H."/>
            <person name="Johannesson H."/>
        </authorList>
    </citation>
    <scope>NUCLEOTIDE SEQUENCE</scope>
    <source>
        <strain evidence="2">PSN4</strain>
    </source>
</reference>
<comment type="caution">
    <text evidence="2">The sequence shown here is derived from an EMBL/GenBank/DDBJ whole genome shotgun (WGS) entry which is preliminary data.</text>
</comment>
<dbReference type="InterPro" id="IPR002495">
    <property type="entry name" value="Glyco_trans_8"/>
</dbReference>
<evidence type="ECO:0000256" key="1">
    <source>
        <dbReference type="SAM" id="MobiDB-lite"/>
    </source>
</evidence>
<gene>
    <name evidence="2" type="ORF">QBC47DRAFT_184993</name>
</gene>
<sequence>MAKQSLPVSMDTQKEDTRKAKKIWATLISSMDYLPGLLVLEFSLRRVGSRYPFVALYTDDFPAEGRLALEQRNIATQRVEHLAPKHDKDYGDDPRFADSWIKLVVFSLVEYERIVLLDSDMLVVDNMDELMDLPLDDPQKQGNRVFAAAYSCLCNPLHKEHYPDDWTPENCPYTLQHDKPEDAQEHGASPPRQTMPNSGLVVLNPSASAAELIRKGLLDPKTKTYIFPDQALLGDVFAGRWVALPYIYNGLKTLPWPGVHDAIWRDDRVKNIHYGLTPKPWEVEGRSDDDLVRRWQNADEERKQDEAKRLGLGR</sequence>
<organism evidence="2 3">
    <name type="scientific">Echria macrotheca</name>
    <dbReference type="NCBI Taxonomy" id="438768"/>
    <lineage>
        <taxon>Eukaryota</taxon>
        <taxon>Fungi</taxon>
        <taxon>Dikarya</taxon>
        <taxon>Ascomycota</taxon>
        <taxon>Pezizomycotina</taxon>
        <taxon>Sordariomycetes</taxon>
        <taxon>Sordariomycetidae</taxon>
        <taxon>Sordariales</taxon>
        <taxon>Schizotheciaceae</taxon>
        <taxon>Echria</taxon>
    </lineage>
</organism>
<dbReference type="EMBL" id="MU839832">
    <property type="protein sequence ID" value="KAK1756352.1"/>
    <property type="molecule type" value="Genomic_DNA"/>
</dbReference>